<evidence type="ECO:0000256" key="4">
    <source>
        <dbReference type="SAM" id="SignalP"/>
    </source>
</evidence>
<dbReference type="PANTHER" id="PTHR30290">
    <property type="entry name" value="PERIPLASMIC BINDING COMPONENT OF ABC TRANSPORTER"/>
    <property type="match status" value="1"/>
</dbReference>
<dbReference type="Pfam" id="PF00496">
    <property type="entry name" value="SBP_bac_5"/>
    <property type="match status" value="1"/>
</dbReference>
<dbReference type="CDD" id="cd00995">
    <property type="entry name" value="PBP2_NikA_DppA_OppA_like"/>
    <property type="match status" value="1"/>
</dbReference>
<feature type="domain" description="Solute-binding protein family 5" evidence="5">
    <location>
        <begin position="87"/>
        <end position="424"/>
    </location>
</feature>
<keyword evidence="7" id="KW-1185">Reference proteome</keyword>
<keyword evidence="3 4" id="KW-0732">Signal</keyword>
<dbReference type="EMBL" id="FNVO01000019">
    <property type="protein sequence ID" value="SEG86347.1"/>
    <property type="molecule type" value="Genomic_DNA"/>
</dbReference>
<evidence type="ECO:0000259" key="5">
    <source>
        <dbReference type="Pfam" id="PF00496"/>
    </source>
</evidence>
<evidence type="ECO:0000313" key="6">
    <source>
        <dbReference type="EMBL" id="SEG86347.1"/>
    </source>
</evidence>
<feature type="chain" id="PRO_5038579585" evidence="4">
    <location>
        <begin position="22"/>
        <end position="504"/>
    </location>
</feature>
<dbReference type="PANTHER" id="PTHR30290:SF9">
    <property type="entry name" value="OLIGOPEPTIDE-BINDING PROTEIN APPA"/>
    <property type="match status" value="1"/>
</dbReference>
<feature type="signal peptide" evidence="4">
    <location>
        <begin position="1"/>
        <end position="21"/>
    </location>
</feature>
<gene>
    <name evidence="6" type="ORF">SAMN04489712_11959</name>
</gene>
<evidence type="ECO:0000313" key="7">
    <source>
        <dbReference type="Proteomes" id="UP000236723"/>
    </source>
</evidence>
<dbReference type="Proteomes" id="UP000236723">
    <property type="component" value="Unassembled WGS sequence"/>
</dbReference>
<protein>
    <submittedName>
        <fullName evidence="6">Peptide/nickel transport system substrate-binding protein</fullName>
    </submittedName>
</protein>
<proteinExistence type="inferred from homology"/>
<comment type="similarity">
    <text evidence="1">Belongs to the bacterial solute-binding protein 5 family.</text>
</comment>
<dbReference type="InterPro" id="IPR030678">
    <property type="entry name" value="Peptide/Ni-bd"/>
</dbReference>
<accession>A0A1H6DLR1</accession>
<name>A0A1H6DLR1_9ACTN</name>
<dbReference type="PROSITE" id="PS51257">
    <property type="entry name" value="PROKAR_LIPOPROTEIN"/>
    <property type="match status" value="1"/>
</dbReference>
<dbReference type="InterPro" id="IPR039424">
    <property type="entry name" value="SBP_5"/>
</dbReference>
<reference evidence="7" key="1">
    <citation type="submission" date="2016-10" db="EMBL/GenBank/DDBJ databases">
        <authorList>
            <person name="Varghese N."/>
            <person name="Submissions S."/>
        </authorList>
    </citation>
    <scope>NUCLEOTIDE SEQUENCE [LARGE SCALE GENOMIC DNA]</scope>
    <source>
        <strain evidence="7">DSM 43163</strain>
    </source>
</reference>
<evidence type="ECO:0000256" key="1">
    <source>
        <dbReference type="ARBA" id="ARBA00005695"/>
    </source>
</evidence>
<dbReference type="Gene3D" id="3.10.105.10">
    <property type="entry name" value="Dipeptide-binding Protein, Domain 3"/>
    <property type="match status" value="1"/>
</dbReference>
<organism evidence="6 7">
    <name type="scientific">Thermomonospora echinospora</name>
    <dbReference type="NCBI Taxonomy" id="1992"/>
    <lineage>
        <taxon>Bacteria</taxon>
        <taxon>Bacillati</taxon>
        <taxon>Actinomycetota</taxon>
        <taxon>Actinomycetes</taxon>
        <taxon>Streptosporangiales</taxon>
        <taxon>Thermomonosporaceae</taxon>
        <taxon>Thermomonospora</taxon>
    </lineage>
</organism>
<dbReference type="PIRSF" id="PIRSF002741">
    <property type="entry name" value="MppA"/>
    <property type="match status" value="1"/>
</dbReference>
<dbReference type="AlphaFoldDB" id="A0A1H6DLR1"/>
<sequence>MIKNGLTLRRLAGVAAAAVMAVGVAGCGGDSSAGSSDTSDIRALLNAQPATLDPIAGARSAQVVWATVVEPLINTDSNLEPERTGIITDWTRTSPTKWTFTMRSGIKFSNGEAADASAVVDTLLLTRDADTSILKTYFANVTSVEAPDDTTVVVTTKRPQYNIPNLLTNVYLVPPKYYKEKGPEGFSAAPVGTGPYLFAGSKPGREISVKANPDYWGEKPANTGVTFTWATEASQRLALLQSKSVDVSFDLPPAQADQAKKAGFKVVSTESAMKITGFLETTKPPFDNAKLREAAALAINRDEIVQGIFGGKAVADSGLLNVKPGTQPTAKVTADLDQAKQLVGSSAPAINVTYPPAQYTNMKEVAEAVGASLEQAGFKVKYQPLDYGTLVKQVAGRQLNGLFIFGAVPNVAVPDFFASGFMKSVSITGNCPDPEIDKLVAKALEQKGTEAAQGIYDELNTIGVVQKHCYIPLYKQIYSYGLGSGVDGVVYGPLNSVDFTNATR</sequence>
<evidence type="ECO:0000256" key="3">
    <source>
        <dbReference type="ARBA" id="ARBA00022729"/>
    </source>
</evidence>
<dbReference type="GO" id="GO:0015833">
    <property type="term" value="P:peptide transport"/>
    <property type="evidence" value="ECO:0007669"/>
    <property type="project" value="TreeGrafter"/>
</dbReference>
<dbReference type="Gene3D" id="3.40.190.10">
    <property type="entry name" value="Periplasmic binding protein-like II"/>
    <property type="match status" value="1"/>
</dbReference>
<dbReference type="InterPro" id="IPR000914">
    <property type="entry name" value="SBP_5_dom"/>
</dbReference>
<dbReference type="GO" id="GO:1904680">
    <property type="term" value="F:peptide transmembrane transporter activity"/>
    <property type="evidence" value="ECO:0007669"/>
    <property type="project" value="TreeGrafter"/>
</dbReference>
<dbReference type="GO" id="GO:0043190">
    <property type="term" value="C:ATP-binding cassette (ABC) transporter complex"/>
    <property type="evidence" value="ECO:0007669"/>
    <property type="project" value="InterPro"/>
</dbReference>
<keyword evidence="2" id="KW-0813">Transport</keyword>
<dbReference type="SUPFAM" id="SSF53850">
    <property type="entry name" value="Periplasmic binding protein-like II"/>
    <property type="match status" value="1"/>
</dbReference>
<dbReference type="Gene3D" id="3.90.76.10">
    <property type="entry name" value="Dipeptide-binding Protein, Domain 1"/>
    <property type="match status" value="1"/>
</dbReference>
<evidence type="ECO:0000256" key="2">
    <source>
        <dbReference type="ARBA" id="ARBA00022448"/>
    </source>
</evidence>
<dbReference type="GO" id="GO:0042597">
    <property type="term" value="C:periplasmic space"/>
    <property type="evidence" value="ECO:0007669"/>
    <property type="project" value="UniProtKB-ARBA"/>
</dbReference>